<protein>
    <submittedName>
        <fullName evidence="1">Uncharacterized protein</fullName>
    </submittedName>
</protein>
<name>A0ACC3CHZ5_PYRYE</name>
<evidence type="ECO:0000313" key="2">
    <source>
        <dbReference type="Proteomes" id="UP000798662"/>
    </source>
</evidence>
<accession>A0ACC3CHZ5</accession>
<gene>
    <name evidence="1" type="ORF">I4F81_012379</name>
</gene>
<proteinExistence type="predicted"/>
<comment type="caution">
    <text evidence="1">The sequence shown here is derived from an EMBL/GenBank/DDBJ whole genome shotgun (WGS) entry which is preliminary data.</text>
</comment>
<reference evidence="1" key="1">
    <citation type="submission" date="2019-11" db="EMBL/GenBank/DDBJ databases">
        <title>Nori genome reveals adaptations in red seaweeds to the harsh intertidal environment.</title>
        <authorList>
            <person name="Wang D."/>
            <person name="Mao Y."/>
        </authorList>
    </citation>
    <scope>NUCLEOTIDE SEQUENCE</scope>
    <source>
        <tissue evidence="1">Gametophyte</tissue>
    </source>
</reference>
<evidence type="ECO:0000313" key="1">
    <source>
        <dbReference type="EMBL" id="KAK1869914.1"/>
    </source>
</evidence>
<dbReference type="EMBL" id="CM020620">
    <property type="protein sequence ID" value="KAK1869914.1"/>
    <property type="molecule type" value="Genomic_DNA"/>
</dbReference>
<keyword evidence="2" id="KW-1185">Reference proteome</keyword>
<sequence>MTATSAVALPRPHRRASIAFASTGVMWEVDAGRVPPASEASPAATVAAAARRVRVGVAVSPTSEVPPVGAPSVERIVAPATAAGRQTATACPSGVGVSPSAEALAVSALGVGGGHGSGGRCRRPQSRRCSRRRWRRRRCPHPWPSLPKGCFRPLLPLPSVPLGVGWQPPHPTHPLRSPLCSPTPFSGFTPLIPTCQLTPPPLSGPMLFSRPLPLPRGRRGRRKQGRPGARGGGRRLGGATGGTGSAGESRGKHPGGRGIACLTHASHL</sequence>
<dbReference type="Proteomes" id="UP000798662">
    <property type="component" value="Chromosome 3"/>
</dbReference>
<organism evidence="1 2">
    <name type="scientific">Pyropia yezoensis</name>
    <name type="common">Susabi-nori</name>
    <name type="synonym">Porphyra yezoensis</name>
    <dbReference type="NCBI Taxonomy" id="2788"/>
    <lineage>
        <taxon>Eukaryota</taxon>
        <taxon>Rhodophyta</taxon>
        <taxon>Bangiophyceae</taxon>
        <taxon>Bangiales</taxon>
        <taxon>Bangiaceae</taxon>
        <taxon>Pyropia</taxon>
    </lineage>
</organism>